<dbReference type="OrthoDB" id="7923950at2"/>
<evidence type="ECO:0000256" key="1">
    <source>
        <dbReference type="SAM" id="MobiDB-lite"/>
    </source>
</evidence>
<protein>
    <submittedName>
        <fullName evidence="2">Uncharacterized protein</fullName>
    </submittedName>
</protein>
<evidence type="ECO:0000313" key="2">
    <source>
        <dbReference type="EMBL" id="BAT31201.1"/>
    </source>
</evidence>
<organism evidence="2">
    <name type="scientific">Fulvimarina pelagi</name>
    <dbReference type="NCBI Taxonomy" id="217511"/>
    <lineage>
        <taxon>Bacteria</taxon>
        <taxon>Pseudomonadati</taxon>
        <taxon>Pseudomonadota</taxon>
        <taxon>Alphaproteobacteria</taxon>
        <taxon>Hyphomicrobiales</taxon>
        <taxon>Aurantimonadaceae</taxon>
        <taxon>Fulvimarina</taxon>
    </lineage>
</organism>
<reference evidence="2" key="1">
    <citation type="journal article" date="2015" name="Proc. Natl. Acad. Sci. U.S.A.">
        <title>Bacterial clade with the ribosomal RNA operon on a small plasmid rather than the chromosome.</title>
        <authorList>
            <person name="Anda M."/>
            <person name="Ohtsubo Y."/>
            <person name="Okubo T."/>
            <person name="Sugawara M."/>
            <person name="Nagata Y."/>
            <person name="Tsuda M."/>
            <person name="Minamisawa K."/>
            <person name="Mitsui H."/>
        </authorList>
    </citation>
    <scope>NUCLEOTIDE SEQUENCE</scope>
    <source>
        <strain evidence="2">DSM 15513</strain>
    </source>
</reference>
<feature type="region of interest" description="Disordered" evidence="1">
    <location>
        <begin position="150"/>
        <end position="189"/>
    </location>
</feature>
<dbReference type="AlphaFoldDB" id="A0A0N7KZ08"/>
<dbReference type="RefSeq" id="WP_007065744.1">
    <property type="nucleotide sequence ID" value="NZ_BBWO01000005.1"/>
</dbReference>
<dbReference type="EMBL" id="LC066397">
    <property type="protein sequence ID" value="BAT31201.1"/>
    <property type="molecule type" value="Genomic_DNA"/>
</dbReference>
<name>A0A0N7KZ08_9HYPH</name>
<dbReference type="InterPro" id="IPR035220">
    <property type="entry name" value="DUF5330"/>
</dbReference>
<dbReference type="Pfam" id="PF17264">
    <property type="entry name" value="DUF5330"/>
    <property type="match status" value="1"/>
</dbReference>
<accession>A0A0N7KZ08</accession>
<sequence length="189" mass="19617">MIRFVLKSAFVIGLASLLIPGLGSGEEDVELDPFQGLMGMRAAVEDVMGFCTRAPEACEVGSQLGQFALDRVESGFAVALDAAGPSVTTNAAEGLAISDEKADPGTDWAAIHPALLNELFRAVETDGRIEAGEISPELVDAVRRAADLAGRRTPADASPAVPSKEAGTEAWMSTPTLSAVPTPRSRPGL</sequence>
<proteinExistence type="predicted"/>